<dbReference type="PANTHER" id="PTHR35046:SF26">
    <property type="entry name" value="RNA-DIRECTED DNA POLYMERASE"/>
    <property type="match status" value="1"/>
</dbReference>
<gene>
    <name evidence="2" type="primary">LOC120254982</name>
</gene>
<dbReference type="GeneID" id="120254982"/>
<dbReference type="RefSeq" id="XP_039118850.1">
    <property type="nucleotide sequence ID" value="XM_039262916.1"/>
</dbReference>
<protein>
    <submittedName>
        <fullName evidence="2">Uncharacterized protein LOC120254982</fullName>
    </submittedName>
</protein>
<evidence type="ECO:0000313" key="2">
    <source>
        <dbReference type="RefSeq" id="XP_039118850.1"/>
    </source>
</evidence>
<dbReference type="AlphaFoldDB" id="A0AB40AV36"/>
<evidence type="ECO:0000313" key="1">
    <source>
        <dbReference type="Proteomes" id="UP001515500"/>
    </source>
</evidence>
<accession>A0AB40AV36</accession>
<name>A0AB40AV36_DIOCR</name>
<keyword evidence="1" id="KW-1185">Reference proteome</keyword>
<dbReference type="Proteomes" id="UP001515500">
    <property type="component" value="Unplaced"/>
</dbReference>
<dbReference type="CDD" id="cd00303">
    <property type="entry name" value="retropepsin_like"/>
    <property type="match status" value="1"/>
</dbReference>
<proteinExistence type="predicted"/>
<sequence>MVDKLLLKIKDLQHPYGLTWLEKNKEIKVSKRCLVQFSIGGKYKEKVMCDVVPMDACHLLLGRPWQYDRKTMHDGYKNIYSFDKDDVKIVLAPTRLDVSPKPSKWMKNALLSKSKILRELQHIKQGYILVMLEANREQCEHLAIVLPLLQEFADVVPEEMPPSLLPLRSI</sequence>
<dbReference type="PANTHER" id="PTHR35046">
    <property type="entry name" value="ZINC KNUCKLE (CCHC-TYPE) FAMILY PROTEIN"/>
    <property type="match status" value="1"/>
</dbReference>
<reference evidence="2" key="1">
    <citation type="submission" date="2025-08" db="UniProtKB">
        <authorList>
            <consortium name="RefSeq"/>
        </authorList>
    </citation>
    <scope>IDENTIFICATION</scope>
</reference>
<organism evidence="1 2">
    <name type="scientific">Dioscorea cayennensis subsp. rotundata</name>
    <name type="common">White Guinea yam</name>
    <name type="synonym">Dioscorea rotundata</name>
    <dbReference type="NCBI Taxonomy" id="55577"/>
    <lineage>
        <taxon>Eukaryota</taxon>
        <taxon>Viridiplantae</taxon>
        <taxon>Streptophyta</taxon>
        <taxon>Embryophyta</taxon>
        <taxon>Tracheophyta</taxon>
        <taxon>Spermatophyta</taxon>
        <taxon>Magnoliopsida</taxon>
        <taxon>Liliopsida</taxon>
        <taxon>Dioscoreales</taxon>
        <taxon>Dioscoreaceae</taxon>
        <taxon>Dioscorea</taxon>
    </lineage>
</organism>